<dbReference type="PANTHER" id="PTHR21660:SF1">
    <property type="entry name" value="ACYL-COENZYME A THIOESTERASE 13"/>
    <property type="match status" value="1"/>
</dbReference>
<comment type="similarity">
    <text evidence="1">Belongs to the thioesterase PaaI family.</text>
</comment>
<dbReference type="NCBIfam" id="TIGR00369">
    <property type="entry name" value="unchar_dom_1"/>
    <property type="match status" value="1"/>
</dbReference>
<proteinExistence type="inferred from homology"/>
<dbReference type="Pfam" id="PF03061">
    <property type="entry name" value="4HBT"/>
    <property type="match status" value="1"/>
</dbReference>
<organism evidence="4 5">
    <name type="scientific">Ktedonobacter robiniae</name>
    <dbReference type="NCBI Taxonomy" id="2778365"/>
    <lineage>
        <taxon>Bacteria</taxon>
        <taxon>Bacillati</taxon>
        <taxon>Chloroflexota</taxon>
        <taxon>Ktedonobacteria</taxon>
        <taxon>Ktedonobacterales</taxon>
        <taxon>Ktedonobacteraceae</taxon>
        <taxon>Ktedonobacter</taxon>
    </lineage>
</organism>
<dbReference type="RefSeq" id="WP_201374637.1">
    <property type="nucleotide sequence ID" value="NZ_BNJG01000003.1"/>
</dbReference>
<evidence type="ECO:0000259" key="3">
    <source>
        <dbReference type="Pfam" id="PF03061"/>
    </source>
</evidence>
<protein>
    <recommendedName>
        <fullName evidence="3">Thioesterase domain-containing protein</fullName>
    </recommendedName>
</protein>
<dbReference type="InterPro" id="IPR029069">
    <property type="entry name" value="HotDog_dom_sf"/>
</dbReference>
<dbReference type="InterPro" id="IPR003736">
    <property type="entry name" value="PAAI_dom"/>
</dbReference>
<dbReference type="InterPro" id="IPR039298">
    <property type="entry name" value="ACOT13"/>
</dbReference>
<dbReference type="Gene3D" id="3.10.129.10">
    <property type="entry name" value="Hotdog Thioesterase"/>
    <property type="match status" value="1"/>
</dbReference>
<dbReference type="SUPFAM" id="SSF54637">
    <property type="entry name" value="Thioesterase/thiol ester dehydrase-isomerase"/>
    <property type="match status" value="1"/>
</dbReference>
<feature type="domain" description="Thioesterase" evidence="3">
    <location>
        <begin position="60"/>
        <end position="135"/>
    </location>
</feature>
<comment type="caution">
    <text evidence="4">The sequence shown here is derived from an EMBL/GenBank/DDBJ whole genome shotgun (WGS) entry which is preliminary data.</text>
</comment>
<evidence type="ECO:0000256" key="2">
    <source>
        <dbReference type="ARBA" id="ARBA00022801"/>
    </source>
</evidence>
<dbReference type="InterPro" id="IPR006683">
    <property type="entry name" value="Thioestr_dom"/>
</dbReference>
<dbReference type="PANTHER" id="PTHR21660">
    <property type="entry name" value="THIOESTERASE SUPERFAMILY MEMBER-RELATED"/>
    <property type="match status" value="1"/>
</dbReference>
<keyword evidence="2" id="KW-0378">Hydrolase</keyword>
<dbReference type="EMBL" id="BNJG01000003">
    <property type="protein sequence ID" value="GHO58320.1"/>
    <property type="molecule type" value="Genomic_DNA"/>
</dbReference>
<name>A0ABQ3V053_9CHLR</name>
<dbReference type="CDD" id="cd03443">
    <property type="entry name" value="PaaI_thioesterase"/>
    <property type="match status" value="1"/>
</dbReference>
<reference evidence="4 5" key="1">
    <citation type="journal article" date="2021" name="Int. J. Syst. Evol. Microbiol.">
        <title>Reticulibacter mediterranei gen. nov., sp. nov., within the new family Reticulibacteraceae fam. nov., and Ktedonospora formicarum gen. nov., sp. nov., Ktedonobacter robiniae sp. nov., Dictyobacter formicarum sp. nov. and Dictyobacter arantiisoli sp. nov., belonging to the class Ktedonobacteria.</title>
        <authorList>
            <person name="Yabe S."/>
            <person name="Zheng Y."/>
            <person name="Wang C.M."/>
            <person name="Sakai Y."/>
            <person name="Abe K."/>
            <person name="Yokota A."/>
            <person name="Donadio S."/>
            <person name="Cavaletti L."/>
            <person name="Monciardini P."/>
        </authorList>
    </citation>
    <scope>NUCLEOTIDE SEQUENCE [LARGE SCALE GENOMIC DNA]</scope>
    <source>
        <strain evidence="4 5">SOSP1-30</strain>
    </source>
</reference>
<accession>A0ABQ3V053</accession>
<evidence type="ECO:0000313" key="5">
    <source>
        <dbReference type="Proteomes" id="UP000654345"/>
    </source>
</evidence>
<evidence type="ECO:0000256" key="1">
    <source>
        <dbReference type="ARBA" id="ARBA00008324"/>
    </source>
</evidence>
<sequence>MSTVNEQPARQQLTRAEVIRRFFPTSPYVGYLDMRIVEMGDGIATVELPYREELVTAESVVHGGAVASLIDVAGMVAAWASDDIPTNQRGSTVSLTVNYLAPAEKSNLLATARVLRRGRSLVYLDIEVANEAGNIVAKGLATYKLG</sequence>
<keyword evidence="5" id="KW-1185">Reference proteome</keyword>
<gene>
    <name evidence="4" type="ORF">KSB_67950</name>
</gene>
<evidence type="ECO:0000313" key="4">
    <source>
        <dbReference type="EMBL" id="GHO58320.1"/>
    </source>
</evidence>
<dbReference type="Proteomes" id="UP000654345">
    <property type="component" value="Unassembled WGS sequence"/>
</dbReference>